<evidence type="ECO:0000256" key="7">
    <source>
        <dbReference type="ARBA" id="ARBA00023098"/>
    </source>
</evidence>
<sequence>MSAPIAGPVAGEDCWQIARATRASTIIDADAYFRHARTAMLKAKRRIMLIGWDFDAAISLVREDEVHDGAPVVIGDFISWLVDRTPDLEIFLLRWDVGAMKSMVRPTNLFTTLKWMAHPRVTVKLDSHHPPAASHHQKIVVIDDCFAFCGGIDMTGDRWDTRHHRDEEPGRLHPDGSPYGPWHDATTALTGPVAAALGEHARNRWVGAGGDALAPVEGVEDCWPDHLPVQFTDVDVAISRSAPKMDDQEELIEIERLYCHQIAAAQRCIYAESQYFASRRIAEAIAKRLDEADGPDIVIINPTQADGWLEQQAMDSARARLFEALKARDVHGRLRIYHPFTTRGVPIYVHAKILIVDDRLIRVGSSNMNNRSMRLDTECDVTIDTALPANAGWQDRIRAIRDDLIAEHLDLPVERVARVVAQRGLVAGIEEMRQKPGRTLRPYETPDLNDVQAWLADHEVLDPEGPDEMFEPISERGLFRRMKGWLGRAKD</sequence>
<dbReference type="PANTHER" id="PTHR18896">
    <property type="entry name" value="PHOSPHOLIPASE D"/>
    <property type="match status" value="1"/>
</dbReference>
<dbReference type="SMART" id="SM00155">
    <property type="entry name" value="PLDc"/>
    <property type="match status" value="2"/>
</dbReference>
<dbReference type="KEGG" id="shyd:CJD35_04865"/>
<evidence type="ECO:0000256" key="1">
    <source>
        <dbReference type="ARBA" id="ARBA00003145"/>
    </source>
</evidence>
<feature type="region of interest" description="Disordered" evidence="9">
    <location>
        <begin position="160"/>
        <end position="183"/>
    </location>
</feature>
<proteinExistence type="predicted"/>
<keyword evidence="4" id="KW-0964">Secreted</keyword>
<dbReference type="GO" id="GO:0004630">
    <property type="term" value="F:phospholipase D activity"/>
    <property type="evidence" value="ECO:0007669"/>
    <property type="project" value="UniProtKB-EC"/>
</dbReference>
<comment type="function">
    <text evidence="1">Could be a virulence factor.</text>
</comment>
<evidence type="ECO:0000256" key="6">
    <source>
        <dbReference type="ARBA" id="ARBA00022801"/>
    </source>
</evidence>
<evidence type="ECO:0000256" key="2">
    <source>
        <dbReference type="ARBA" id="ARBA00004613"/>
    </source>
</evidence>
<comment type="subcellular location">
    <subcellularLocation>
        <location evidence="2">Secreted</location>
    </subcellularLocation>
</comment>
<dbReference type="PANTHER" id="PTHR18896:SF60">
    <property type="entry name" value="PHOSPHOLIPASE D"/>
    <property type="match status" value="1"/>
</dbReference>
<name>A0A249MRQ0_SPHXE</name>
<dbReference type="GO" id="GO:0005576">
    <property type="term" value="C:extracellular region"/>
    <property type="evidence" value="ECO:0007669"/>
    <property type="project" value="UniProtKB-SubCell"/>
</dbReference>
<dbReference type="AlphaFoldDB" id="A0A249MRQ0"/>
<reference evidence="11 12" key="1">
    <citation type="submission" date="2017-08" db="EMBL/GenBank/DDBJ databases">
        <title>Whole Genome Sequence of Sphingobium hydrophobicum C1: Insights into Adaption to the Electronic-waste Contaminated Sediment.</title>
        <authorList>
            <person name="Song D."/>
            <person name="Chen X."/>
            <person name="Xu M."/>
        </authorList>
    </citation>
    <scope>NUCLEOTIDE SEQUENCE [LARGE SCALE GENOMIC DNA]</scope>
    <source>
        <strain evidence="11 12">C1</strain>
    </source>
</reference>
<dbReference type="CDD" id="cd09143">
    <property type="entry name" value="PLDc_vPLD1_2_like_bac_2"/>
    <property type="match status" value="1"/>
</dbReference>
<evidence type="ECO:0000256" key="9">
    <source>
        <dbReference type="SAM" id="MobiDB-lite"/>
    </source>
</evidence>
<dbReference type="Pfam" id="PF00614">
    <property type="entry name" value="PLDc"/>
    <property type="match status" value="1"/>
</dbReference>
<dbReference type="InterPro" id="IPR001736">
    <property type="entry name" value="PLipase_D/transphosphatidylase"/>
</dbReference>
<dbReference type="InterPro" id="IPR025202">
    <property type="entry name" value="PLD-like_dom"/>
</dbReference>
<dbReference type="RefSeq" id="WP_017182939.1">
    <property type="nucleotide sequence ID" value="NZ_CP022745.1"/>
</dbReference>
<evidence type="ECO:0000313" key="11">
    <source>
        <dbReference type="EMBL" id="ASY43855.1"/>
    </source>
</evidence>
<dbReference type="InterPro" id="IPR015679">
    <property type="entry name" value="PLipase_D_fam"/>
</dbReference>
<protein>
    <recommendedName>
        <fullName evidence="3">Phospholipase D</fullName>
    </recommendedName>
    <alternativeName>
        <fullName evidence="8">Choline phosphatase</fullName>
    </alternativeName>
</protein>
<feature type="compositionally biased region" description="Basic and acidic residues" evidence="9">
    <location>
        <begin position="160"/>
        <end position="174"/>
    </location>
</feature>
<accession>A0A249MRQ0</accession>
<keyword evidence="7" id="KW-0443">Lipid metabolism</keyword>
<dbReference type="CDD" id="cd09140">
    <property type="entry name" value="PLDc_vPLD1_2_like_bac_1"/>
    <property type="match status" value="1"/>
</dbReference>
<evidence type="ECO:0000256" key="3">
    <source>
        <dbReference type="ARBA" id="ARBA00018392"/>
    </source>
</evidence>
<organism evidence="11 12">
    <name type="scientific">Sphingobium xenophagum</name>
    <dbReference type="NCBI Taxonomy" id="121428"/>
    <lineage>
        <taxon>Bacteria</taxon>
        <taxon>Pseudomonadati</taxon>
        <taxon>Pseudomonadota</taxon>
        <taxon>Alphaproteobacteria</taxon>
        <taxon>Sphingomonadales</taxon>
        <taxon>Sphingomonadaceae</taxon>
        <taxon>Sphingobium</taxon>
    </lineage>
</organism>
<keyword evidence="6" id="KW-0378">Hydrolase</keyword>
<feature type="domain" description="PLD phosphodiesterase" evidence="10">
    <location>
        <begin position="345"/>
        <end position="372"/>
    </location>
</feature>
<dbReference type="GO" id="GO:0009395">
    <property type="term" value="P:phospholipid catabolic process"/>
    <property type="evidence" value="ECO:0007669"/>
    <property type="project" value="TreeGrafter"/>
</dbReference>
<evidence type="ECO:0000256" key="5">
    <source>
        <dbReference type="ARBA" id="ARBA00022737"/>
    </source>
</evidence>
<dbReference type="Gene3D" id="3.30.870.10">
    <property type="entry name" value="Endonuclease Chain A"/>
    <property type="match status" value="2"/>
</dbReference>
<dbReference type="SUPFAM" id="SSF56024">
    <property type="entry name" value="Phospholipase D/nuclease"/>
    <property type="match status" value="2"/>
</dbReference>
<evidence type="ECO:0000256" key="4">
    <source>
        <dbReference type="ARBA" id="ARBA00022525"/>
    </source>
</evidence>
<dbReference type="EMBL" id="CP022745">
    <property type="protein sequence ID" value="ASY43855.1"/>
    <property type="molecule type" value="Genomic_DNA"/>
</dbReference>
<gene>
    <name evidence="11" type="ORF">CJD35_04865</name>
</gene>
<keyword evidence="5" id="KW-0677">Repeat</keyword>
<dbReference type="Proteomes" id="UP000217141">
    <property type="component" value="Chromosome I"/>
</dbReference>
<evidence type="ECO:0000259" key="10">
    <source>
        <dbReference type="PROSITE" id="PS50035"/>
    </source>
</evidence>
<evidence type="ECO:0000256" key="8">
    <source>
        <dbReference type="ARBA" id="ARBA00029594"/>
    </source>
</evidence>
<dbReference type="PROSITE" id="PS50035">
    <property type="entry name" value="PLD"/>
    <property type="match status" value="2"/>
</dbReference>
<evidence type="ECO:0000313" key="12">
    <source>
        <dbReference type="Proteomes" id="UP000217141"/>
    </source>
</evidence>
<feature type="domain" description="PLD phosphodiesterase" evidence="10">
    <location>
        <begin position="131"/>
        <end position="158"/>
    </location>
</feature>
<dbReference type="Pfam" id="PF13091">
    <property type="entry name" value="PLDc_2"/>
    <property type="match status" value="1"/>
</dbReference>